<dbReference type="InterPro" id="IPR051683">
    <property type="entry name" value="Enoyl-CoA_Hydratase/Isomerase"/>
</dbReference>
<accession>A0A6J6VUB3</accession>
<dbReference type="PANTHER" id="PTHR42964:SF1">
    <property type="entry name" value="POLYKETIDE BIOSYNTHESIS ENOYL-COA HYDRATASE PKSH-RELATED"/>
    <property type="match status" value="1"/>
</dbReference>
<dbReference type="GO" id="GO:0003824">
    <property type="term" value="F:catalytic activity"/>
    <property type="evidence" value="ECO:0007669"/>
    <property type="project" value="InterPro"/>
</dbReference>
<evidence type="ECO:0000313" key="2">
    <source>
        <dbReference type="EMBL" id="CAB4775700.1"/>
    </source>
</evidence>
<dbReference type="PROSITE" id="PS00166">
    <property type="entry name" value="ENOYL_COA_HYDRATASE"/>
    <property type="match status" value="1"/>
</dbReference>
<proteinExistence type="inferred from homology"/>
<dbReference type="PANTHER" id="PTHR42964">
    <property type="entry name" value="ENOYL-COA HYDRATASE"/>
    <property type="match status" value="1"/>
</dbReference>
<dbReference type="CDD" id="cd06558">
    <property type="entry name" value="crotonase-like"/>
    <property type="match status" value="1"/>
</dbReference>
<dbReference type="InterPro" id="IPR018376">
    <property type="entry name" value="Enoyl-CoA_hyd/isom_CS"/>
</dbReference>
<dbReference type="SUPFAM" id="SSF52096">
    <property type="entry name" value="ClpP/crotonase"/>
    <property type="match status" value="1"/>
</dbReference>
<dbReference type="Pfam" id="PF00378">
    <property type="entry name" value="ECH_1"/>
    <property type="match status" value="1"/>
</dbReference>
<sequence>MNVTVEYNEEGTVATWWLDRPEARNAVNLAMWEALCEAADAANQNPDVRVVIIRGRGRHFSAGADIASLGRTLAADHDGSSYRATNLAAERAISTLRMPTIAVIEGFCVGGGVQIALACDIRIADSGSTFGVTPARLGISYPVVALQRLVAIAGMGLATELLLAGEMISATRAAATGLIQHVTDDLDQSVNEMVSALLQRSPFTQSATKQLLNAMIDAVDIADLGRAMEQDSLTSPDLDEGLAAFGEKRPPRFIYRP</sequence>
<comment type="similarity">
    <text evidence="1">Belongs to the enoyl-CoA hydratase/isomerase family.</text>
</comment>
<protein>
    <submittedName>
        <fullName evidence="2">Unannotated protein</fullName>
    </submittedName>
</protein>
<organism evidence="2">
    <name type="scientific">freshwater metagenome</name>
    <dbReference type="NCBI Taxonomy" id="449393"/>
    <lineage>
        <taxon>unclassified sequences</taxon>
        <taxon>metagenomes</taxon>
        <taxon>ecological metagenomes</taxon>
    </lineage>
</organism>
<dbReference type="InterPro" id="IPR001753">
    <property type="entry name" value="Enoyl-CoA_hydra/iso"/>
</dbReference>
<dbReference type="InterPro" id="IPR029045">
    <property type="entry name" value="ClpP/crotonase-like_dom_sf"/>
</dbReference>
<dbReference type="AlphaFoldDB" id="A0A6J6VUB3"/>
<gene>
    <name evidence="2" type="ORF">UFOPK2958_00180</name>
</gene>
<dbReference type="EMBL" id="CAFAAB010000010">
    <property type="protein sequence ID" value="CAB4775700.1"/>
    <property type="molecule type" value="Genomic_DNA"/>
</dbReference>
<reference evidence="2" key="1">
    <citation type="submission" date="2020-05" db="EMBL/GenBank/DDBJ databases">
        <authorList>
            <person name="Chiriac C."/>
            <person name="Salcher M."/>
            <person name="Ghai R."/>
            <person name="Kavagutti S V."/>
        </authorList>
    </citation>
    <scope>NUCLEOTIDE SEQUENCE</scope>
</reference>
<evidence type="ECO:0000256" key="1">
    <source>
        <dbReference type="ARBA" id="ARBA00005254"/>
    </source>
</evidence>
<name>A0A6J6VUB3_9ZZZZ</name>
<dbReference type="Gene3D" id="3.90.226.10">
    <property type="entry name" value="2-enoyl-CoA Hydratase, Chain A, domain 1"/>
    <property type="match status" value="1"/>
</dbReference>